<gene>
    <name evidence="2" type="ORF">CHA01nite_31330</name>
</gene>
<dbReference type="InterPro" id="IPR045497">
    <property type="entry name" value="DUF6438"/>
</dbReference>
<keyword evidence="3" id="KW-1185">Reference proteome</keyword>
<evidence type="ECO:0000259" key="1">
    <source>
        <dbReference type="Pfam" id="PF20033"/>
    </source>
</evidence>
<evidence type="ECO:0000313" key="3">
    <source>
        <dbReference type="Proteomes" id="UP000321863"/>
    </source>
</evidence>
<dbReference type="Proteomes" id="UP000321863">
    <property type="component" value="Unassembled WGS sequence"/>
</dbReference>
<proteinExistence type="predicted"/>
<dbReference type="Pfam" id="PF20033">
    <property type="entry name" value="DUF6438"/>
    <property type="match status" value="1"/>
</dbReference>
<protein>
    <recommendedName>
        <fullName evidence="1">DUF6438 domain-containing protein</fullName>
    </recommendedName>
</protein>
<dbReference type="RefSeq" id="WP_146943133.1">
    <property type="nucleotide sequence ID" value="NZ_BJYJ01000022.1"/>
</dbReference>
<dbReference type="OrthoDB" id="7172369at2"/>
<sequence>MDRKIFLFILILISLLCFSQGKAPSTIDGLRTDSEVESFVRNNTFGTSDRYSRFILKPVQRFTGNTTGISDKLKKVADSLGVTKSFYKGDFDHNGLTDLVFIGDDQSCQGISSDTKEPYSCDSSINLILDLGKHYTLTSVNPTYFNFAIPLVITIDGKDYLKVITEENEEDPYSDQYETAHKLVSKILDYQFDGLVEYNPTPSHHSIQKIEFKTDMCFGTCPVFTLKLNTSGLSEFMAENYNFFKDGDPDFEKKSHKAFKKGEGTFKSEINRADFQNLENLLNYLNFTELKEHYAVNWTDSQTADLIITYDNGKIKKIKDYGLSGTYGLKRLYNLLFDMRFNQDWKKVK</sequence>
<evidence type="ECO:0000313" key="2">
    <source>
        <dbReference type="EMBL" id="GEN77393.1"/>
    </source>
</evidence>
<reference evidence="2 3" key="1">
    <citation type="submission" date="2019-07" db="EMBL/GenBank/DDBJ databases">
        <title>Whole genome shotgun sequence of Chryseobacterium hagamense NBRC 105253.</title>
        <authorList>
            <person name="Hosoyama A."/>
            <person name="Uohara A."/>
            <person name="Ohji S."/>
            <person name="Ichikawa N."/>
        </authorList>
    </citation>
    <scope>NUCLEOTIDE SEQUENCE [LARGE SCALE GENOMIC DNA]</scope>
    <source>
        <strain evidence="2 3">NBRC 105253</strain>
    </source>
</reference>
<organism evidence="2 3">
    <name type="scientific">Chryseobacterium hagamense</name>
    <dbReference type="NCBI Taxonomy" id="395935"/>
    <lineage>
        <taxon>Bacteria</taxon>
        <taxon>Pseudomonadati</taxon>
        <taxon>Bacteroidota</taxon>
        <taxon>Flavobacteriia</taxon>
        <taxon>Flavobacteriales</taxon>
        <taxon>Weeksellaceae</taxon>
        <taxon>Chryseobacterium group</taxon>
        <taxon>Chryseobacterium</taxon>
    </lineage>
</organism>
<dbReference type="AlphaFoldDB" id="A0A511YQC4"/>
<dbReference type="EMBL" id="BJYJ01000022">
    <property type="protein sequence ID" value="GEN77393.1"/>
    <property type="molecule type" value="Genomic_DNA"/>
</dbReference>
<comment type="caution">
    <text evidence="2">The sequence shown here is derived from an EMBL/GenBank/DDBJ whole genome shotgun (WGS) entry which is preliminary data.</text>
</comment>
<name>A0A511YQC4_9FLAO</name>
<feature type="domain" description="DUF6438" evidence="1">
    <location>
        <begin position="209"/>
        <end position="338"/>
    </location>
</feature>
<accession>A0A511YQC4</accession>